<evidence type="ECO:0000256" key="4">
    <source>
        <dbReference type="ARBA" id="ARBA00022741"/>
    </source>
</evidence>
<dbReference type="FunFam" id="1.10.730.10:FF:000011">
    <property type="entry name" value="Leucine--tRNA ligase chloroplastic/mitochondrial"/>
    <property type="match status" value="1"/>
</dbReference>
<comment type="subcellular location">
    <subcellularLocation>
        <location evidence="9">Cytoplasm</location>
    </subcellularLocation>
</comment>
<evidence type="ECO:0000256" key="5">
    <source>
        <dbReference type="ARBA" id="ARBA00022840"/>
    </source>
</evidence>
<dbReference type="InterPro" id="IPR009008">
    <property type="entry name" value="Val/Leu/Ile-tRNA-synth_edit"/>
</dbReference>
<sequence length="837" mass="94725">MALGKYSPEDIEKKWQAIWQESGCFQVETDPSKPKYYVLEMFPYPSGKIHMGHVRNYSIGDVVARFKTMQGFNVLHPMGWDAFGLPAENAAIKNETHPATWTYQNISEMREQLQRLGYSYDWRRELATCRPEYYKWEQLFFLKFLEKGLAYRKDSPQNWCPTCNTVLANEQVEDGLCWRCDTEVEQKDMEQWFLRITDYADELLDDLGSLEGGWPERVLTMQRNWIGKSYGAELTFQVKDPIGGENATIDVFTTRPDTLFGATFMSVAAEHPIVEKLIADAPNKGEIEAFVTNIRNMDRIKRGAEDLEKEGVFTGKYCVNPVTGKDIPIYVANFVLMGYGTGAVMAVPAHDQRDFEFATKYNLPKQAVINPPELHEKGEKLDAANLTEAYSAPGFLIHSGDFDGMPNEDAKKAIVEHLDQSGKGKMAVNYRLRDWNVSRQRFWGAPIPIIYCDDCGAVPVPEKDLPVLLPENAQVRKDGKSPLPAMEEFVNCACPKCGKPARRETDTFDTFFESSWYYMRYCDPRNEDRPLGAEHLDYWMNVDQYIGGIEHAILHLLYSRFFTKALRDCGYVRNAEPFANLLTQGMVLKDGGKMSKSKGNVVDPGAMINQYGADATRLFILFASPPVKELEWSDQGIDGAYRFLSRLWRLVEELEDVLTPMAPASHGKPASEAAKSLRFKEHDTIRRATRDIENEFQFNTVIAAIMELVNELYQVKDELKENDPSALSSAIATAVTLLSPVAPHICEELWAALGHTVHLTGQPWPAYDEKALVLDEVTMVVQVNGKVRGKFEAPNNAPKDAVEKLAMDLENVQKFMEGKTVRKVIVIPNKLVNIVVG</sequence>
<dbReference type="NCBIfam" id="TIGR00396">
    <property type="entry name" value="leuS_bact"/>
    <property type="match status" value="1"/>
</dbReference>
<evidence type="ECO:0000256" key="2">
    <source>
        <dbReference type="ARBA" id="ARBA00022490"/>
    </source>
</evidence>
<evidence type="ECO:0000256" key="9">
    <source>
        <dbReference type="HAMAP-Rule" id="MF_00049"/>
    </source>
</evidence>
<dbReference type="EC" id="6.1.1.4" evidence="9"/>
<evidence type="ECO:0000256" key="10">
    <source>
        <dbReference type="RuleBase" id="RU363035"/>
    </source>
</evidence>
<dbReference type="OrthoDB" id="9810365at2"/>
<feature type="short sequence motif" description="'KMSKS' region" evidence="9">
    <location>
        <begin position="593"/>
        <end position="597"/>
    </location>
</feature>
<dbReference type="Proteomes" id="UP000181901">
    <property type="component" value="Unassembled WGS sequence"/>
</dbReference>
<dbReference type="GO" id="GO:0005829">
    <property type="term" value="C:cytosol"/>
    <property type="evidence" value="ECO:0007669"/>
    <property type="project" value="TreeGrafter"/>
</dbReference>
<evidence type="ECO:0000256" key="3">
    <source>
        <dbReference type="ARBA" id="ARBA00022598"/>
    </source>
</evidence>
<evidence type="ECO:0000313" key="14">
    <source>
        <dbReference type="EMBL" id="OIQ49329.1"/>
    </source>
</evidence>
<dbReference type="SUPFAM" id="SSF47323">
    <property type="entry name" value="Anticodon-binding domain of a subclass of class I aminoacyl-tRNA synthetases"/>
    <property type="match status" value="1"/>
</dbReference>
<feature type="binding site" evidence="9">
    <location>
        <position position="596"/>
    </location>
    <ligand>
        <name>ATP</name>
        <dbReference type="ChEBI" id="CHEBI:30616"/>
    </ligand>
</feature>
<dbReference type="FunFam" id="3.40.50.620:FF:000100">
    <property type="entry name" value="probable leucine--tRNA ligase, mitochondrial"/>
    <property type="match status" value="1"/>
</dbReference>
<dbReference type="GO" id="GO:0004823">
    <property type="term" value="F:leucine-tRNA ligase activity"/>
    <property type="evidence" value="ECO:0007669"/>
    <property type="project" value="UniProtKB-UniRule"/>
</dbReference>
<proteinExistence type="inferred from homology"/>
<dbReference type="InterPro" id="IPR001412">
    <property type="entry name" value="aa-tRNA-synth_I_CS"/>
</dbReference>
<evidence type="ECO:0000256" key="7">
    <source>
        <dbReference type="ARBA" id="ARBA00023146"/>
    </source>
</evidence>
<evidence type="ECO:0000256" key="1">
    <source>
        <dbReference type="ARBA" id="ARBA00005594"/>
    </source>
</evidence>
<dbReference type="PRINTS" id="PR00985">
    <property type="entry name" value="TRNASYNTHLEU"/>
</dbReference>
<dbReference type="InterPro" id="IPR014729">
    <property type="entry name" value="Rossmann-like_a/b/a_fold"/>
</dbReference>
<protein>
    <recommendedName>
        <fullName evidence="9">Leucine--tRNA ligase</fullName>
        <ecNumber evidence="9">6.1.1.4</ecNumber>
    </recommendedName>
    <alternativeName>
        <fullName evidence="9">Leucyl-tRNA synthetase</fullName>
        <shortName evidence="9">LeuRS</shortName>
    </alternativeName>
</protein>
<dbReference type="Pfam" id="PF00133">
    <property type="entry name" value="tRNA-synt_1"/>
    <property type="match status" value="2"/>
</dbReference>
<organism evidence="14 15">
    <name type="scientific">Pseudodesulfovibrio hydrargyri</name>
    <dbReference type="NCBI Taxonomy" id="2125990"/>
    <lineage>
        <taxon>Bacteria</taxon>
        <taxon>Pseudomonadati</taxon>
        <taxon>Thermodesulfobacteriota</taxon>
        <taxon>Desulfovibrionia</taxon>
        <taxon>Desulfovibrionales</taxon>
        <taxon>Desulfovibrionaceae</taxon>
    </lineage>
</organism>
<dbReference type="HAMAP" id="MF_00049_B">
    <property type="entry name" value="Leu_tRNA_synth_B"/>
    <property type="match status" value="1"/>
</dbReference>
<dbReference type="InterPro" id="IPR013155">
    <property type="entry name" value="M/V/L/I-tRNA-synth_anticd-bd"/>
</dbReference>
<dbReference type="CDD" id="cd07958">
    <property type="entry name" value="Anticodon_Ia_Leu_BEm"/>
    <property type="match status" value="1"/>
</dbReference>
<feature type="short sequence motif" description="'HIGH' region" evidence="9">
    <location>
        <begin position="43"/>
        <end position="53"/>
    </location>
</feature>
<evidence type="ECO:0000313" key="15">
    <source>
        <dbReference type="Proteomes" id="UP000181901"/>
    </source>
</evidence>
<dbReference type="Pfam" id="PF08264">
    <property type="entry name" value="Anticodon_1"/>
    <property type="match status" value="1"/>
</dbReference>
<dbReference type="InterPro" id="IPR002302">
    <property type="entry name" value="Leu-tRNA-ligase"/>
</dbReference>
<dbReference type="GO" id="GO:0006429">
    <property type="term" value="P:leucyl-tRNA aminoacylation"/>
    <property type="evidence" value="ECO:0007669"/>
    <property type="project" value="UniProtKB-UniRule"/>
</dbReference>
<evidence type="ECO:0000256" key="6">
    <source>
        <dbReference type="ARBA" id="ARBA00022917"/>
    </source>
</evidence>
<dbReference type="FunFam" id="3.40.50.620:FF:000003">
    <property type="entry name" value="Leucine--tRNA ligase"/>
    <property type="match status" value="1"/>
</dbReference>
<dbReference type="InterPro" id="IPR009080">
    <property type="entry name" value="tRNAsynth_Ia_anticodon-bd"/>
</dbReference>
<gene>
    <name evidence="9 14" type="primary">leuS</name>
    <name evidence="14" type="ORF">BerOc1_01254</name>
</gene>
<dbReference type="FunFam" id="3.10.20.590:FF:000001">
    <property type="entry name" value="Leucine--tRNA ligase"/>
    <property type="match status" value="1"/>
</dbReference>
<dbReference type="CDD" id="cd00812">
    <property type="entry name" value="LeuRS_core"/>
    <property type="match status" value="1"/>
</dbReference>
<dbReference type="SUPFAM" id="SSF50677">
    <property type="entry name" value="ValRS/IleRS/LeuRS editing domain"/>
    <property type="match status" value="1"/>
</dbReference>
<name>A0A1J5NC62_9BACT</name>
<dbReference type="EMBL" id="LKAQ01000004">
    <property type="protein sequence ID" value="OIQ49329.1"/>
    <property type="molecule type" value="Genomic_DNA"/>
</dbReference>
<keyword evidence="7 9" id="KW-0030">Aminoacyl-tRNA synthetase</keyword>
<keyword evidence="4 9" id="KW-0547">Nucleotide-binding</keyword>
<feature type="domain" description="Aminoacyl-tRNA synthetase class Ia" evidence="11">
    <location>
        <begin position="432"/>
        <end position="633"/>
    </location>
</feature>
<accession>A0A1J5NC62</accession>
<keyword evidence="15" id="KW-1185">Reference proteome</keyword>
<evidence type="ECO:0000259" key="13">
    <source>
        <dbReference type="Pfam" id="PF13603"/>
    </source>
</evidence>
<dbReference type="InterPro" id="IPR002300">
    <property type="entry name" value="aa-tRNA-synth_Ia"/>
</dbReference>
<feature type="domain" description="Methionyl/Valyl/Leucyl/Isoleucyl-tRNA synthetase anticodon-binding" evidence="12">
    <location>
        <begin position="682"/>
        <end position="801"/>
    </location>
</feature>
<keyword evidence="3 9" id="KW-0436">Ligase</keyword>
<dbReference type="AlphaFoldDB" id="A0A1J5NC62"/>
<comment type="caution">
    <text evidence="14">The sequence shown here is derived from an EMBL/GenBank/DDBJ whole genome shotgun (WGS) entry which is preliminary data.</text>
</comment>
<evidence type="ECO:0000256" key="8">
    <source>
        <dbReference type="ARBA" id="ARBA00047469"/>
    </source>
</evidence>
<dbReference type="RefSeq" id="WP_071544860.1">
    <property type="nucleotide sequence ID" value="NZ_LKAQ01000004.1"/>
</dbReference>
<dbReference type="Gene3D" id="3.10.20.590">
    <property type="match status" value="1"/>
</dbReference>
<evidence type="ECO:0000259" key="12">
    <source>
        <dbReference type="Pfam" id="PF08264"/>
    </source>
</evidence>
<dbReference type="Gene3D" id="3.40.50.620">
    <property type="entry name" value="HUPs"/>
    <property type="match status" value="2"/>
</dbReference>
<comment type="similarity">
    <text evidence="1 9 10">Belongs to the class-I aminoacyl-tRNA synthetase family.</text>
</comment>
<dbReference type="GO" id="GO:0005524">
    <property type="term" value="F:ATP binding"/>
    <property type="evidence" value="ECO:0007669"/>
    <property type="project" value="UniProtKB-UniRule"/>
</dbReference>
<dbReference type="InterPro" id="IPR025709">
    <property type="entry name" value="Leu_tRNA-synth_edit"/>
</dbReference>
<dbReference type="Pfam" id="PF13603">
    <property type="entry name" value="tRNA-synt_1_2"/>
    <property type="match status" value="1"/>
</dbReference>
<dbReference type="PANTHER" id="PTHR43740:SF2">
    <property type="entry name" value="LEUCINE--TRNA LIGASE, MITOCHONDRIAL"/>
    <property type="match status" value="1"/>
</dbReference>
<keyword evidence="2 9" id="KW-0963">Cytoplasm</keyword>
<keyword evidence="6 9" id="KW-0648">Protein biosynthesis</keyword>
<feature type="domain" description="Aminoacyl-tRNA synthetase class Ia" evidence="11">
    <location>
        <begin position="15"/>
        <end position="207"/>
    </location>
</feature>
<keyword evidence="5 9" id="KW-0067">ATP-binding</keyword>
<comment type="catalytic activity">
    <reaction evidence="8 9">
        <text>tRNA(Leu) + L-leucine + ATP = L-leucyl-tRNA(Leu) + AMP + diphosphate</text>
        <dbReference type="Rhea" id="RHEA:11688"/>
        <dbReference type="Rhea" id="RHEA-COMP:9613"/>
        <dbReference type="Rhea" id="RHEA-COMP:9622"/>
        <dbReference type="ChEBI" id="CHEBI:30616"/>
        <dbReference type="ChEBI" id="CHEBI:33019"/>
        <dbReference type="ChEBI" id="CHEBI:57427"/>
        <dbReference type="ChEBI" id="CHEBI:78442"/>
        <dbReference type="ChEBI" id="CHEBI:78494"/>
        <dbReference type="ChEBI" id="CHEBI:456215"/>
        <dbReference type="EC" id="6.1.1.4"/>
    </reaction>
</comment>
<evidence type="ECO:0000259" key="11">
    <source>
        <dbReference type="Pfam" id="PF00133"/>
    </source>
</evidence>
<feature type="domain" description="Leucyl-tRNA synthetase editing" evidence="13">
    <location>
        <begin position="223"/>
        <end position="418"/>
    </location>
</feature>
<dbReference type="Gene3D" id="1.10.730.10">
    <property type="entry name" value="Isoleucyl-tRNA Synthetase, Domain 1"/>
    <property type="match status" value="1"/>
</dbReference>
<reference evidence="14 15" key="1">
    <citation type="submission" date="2015-09" db="EMBL/GenBank/DDBJ databases">
        <title>Genome of Desulfovibrio dechloracetivorans BerOc1, a mercury methylating strain isolated from highly hydrocarbons and metals contaminated coastal sediments.</title>
        <authorList>
            <person name="Goni Urriza M."/>
            <person name="Gassie C."/>
            <person name="Bouchez O."/>
            <person name="Klopp C."/>
            <person name="Ranchou-Peyruse A."/>
            <person name="Remy G."/>
        </authorList>
    </citation>
    <scope>NUCLEOTIDE SEQUENCE [LARGE SCALE GENOMIC DNA]</scope>
    <source>
        <strain evidence="14 15">BerOc1</strain>
    </source>
</reference>
<dbReference type="SUPFAM" id="SSF52374">
    <property type="entry name" value="Nucleotidylyl transferase"/>
    <property type="match status" value="1"/>
</dbReference>
<dbReference type="PROSITE" id="PS00178">
    <property type="entry name" value="AA_TRNA_LIGASE_I"/>
    <property type="match status" value="1"/>
</dbReference>
<dbReference type="PANTHER" id="PTHR43740">
    <property type="entry name" value="LEUCYL-TRNA SYNTHETASE"/>
    <property type="match status" value="1"/>
</dbReference>
<dbReference type="GO" id="GO:0002161">
    <property type="term" value="F:aminoacyl-tRNA deacylase activity"/>
    <property type="evidence" value="ECO:0007669"/>
    <property type="project" value="InterPro"/>
</dbReference>